<keyword evidence="3" id="KW-0378">Hydrolase</keyword>
<dbReference type="RefSeq" id="WP_172185331.1">
    <property type="nucleotide sequence ID" value="NZ_CAWPPK010000274.1"/>
</dbReference>
<keyword evidence="4" id="KW-1185">Reference proteome</keyword>
<feature type="compositionally biased region" description="Low complexity" evidence="1">
    <location>
        <begin position="9"/>
        <end position="24"/>
    </location>
</feature>
<dbReference type="EMBL" id="SRRZ01000006">
    <property type="protein sequence ID" value="NQE32865.1"/>
    <property type="molecule type" value="Genomic_DNA"/>
</dbReference>
<dbReference type="Gene3D" id="3.40.710.10">
    <property type="entry name" value="DD-peptidase/beta-lactamase superfamily"/>
    <property type="match status" value="1"/>
</dbReference>
<evidence type="ECO:0000259" key="2">
    <source>
        <dbReference type="Pfam" id="PF13354"/>
    </source>
</evidence>
<feature type="domain" description="Beta-lactamase class A catalytic" evidence="2">
    <location>
        <begin position="291"/>
        <end position="501"/>
    </location>
</feature>
<organism evidence="3 4">
    <name type="scientific">Microcoleus asticus IPMA8</name>
    <dbReference type="NCBI Taxonomy" id="2563858"/>
    <lineage>
        <taxon>Bacteria</taxon>
        <taxon>Bacillati</taxon>
        <taxon>Cyanobacteriota</taxon>
        <taxon>Cyanophyceae</taxon>
        <taxon>Oscillatoriophycideae</taxon>
        <taxon>Oscillatoriales</taxon>
        <taxon>Microcoleaceae</taxon>
        <taxon>Microcoleus</taxon>
        <taxon>Microcoleus asticus</taxon>
    </lineage>
</organism>
<dbReference type="InterPro" id="IPR000871">
    <property type="entry name" value="Beta-lactam_class-A"/>
</dbReference>
<accession>A0ABX2CTG8</accession>
<dbReference type="PANTHER" id="PTHR35333">
    <property type="entry name" value="BETA-LACTAMASE"/>
    <property type="match status" value="1"/>
</dbReference>
<dbReference type="Proteomes" id="UP000702425">
    <property type="component" value="Unassembled WGS sequence"/>
</dbReference>
<evidence type="ECO:0000313" key="4">
    <source>
        <dbReference type="Proteomes" id="UP000702425"/>
    </source>
</evidence>
<dbReference type="InterPro" id="IPR012338">
    <property type="entry name" value="Beta-lactam/transpept-like"/>
</dbReference>
<feature type="compositionally biased region" description="Polar residues" evidence="1">
    <location>
        <begin position="134"/>
        <end position="149"/>
    </location>
</feature>
<dbReference type="Pfam" id="PF13354">
    <property type="entry name" value="Beta-lactamase2"/>
    <property type="match status" value="1"/>
</dbReference>
<dbReference type="EC" id="3.5.2.6" evidence="3"/>
<protein>
    <submittedName>
        <fullName evidence="3">Extended-spectrum beta-lactamase PER-1</fullName>
        <ecNumber evidence="3">3.5.2.6</ecNumber>
    </submittedName>
</protein>
<evidence type="ECO:0000313" key="3">
    <source>
        <dbReference type="EMBL" id="NQE32865.1"/>
    </source>
</evidence>
<feature type="region of interest" description="Disordered" evidence="1">
    <location>
        <begin position="239"/>
        <end position="258"/>
    </location>
</feature>
<evidence type="ECO:0000256" key="1">
    <source>
        <dbReference type="SAM" id="MobiDB-lite"/>
    </source>
</evidence>
<gene>
    <name evidence="3" type="primary">per1_1</name>
    <name evidence="3" type="ORF">E5S67_00582</name>
</gene>
<feature type="region of interest" description="Disordered" evidence="1">
    <location>
        <begin position="1"/>
        <end position="200"/>
    </location>
</feature>
<proteinExistence type="predicted"/>
<dbReference type="PANTHER" id="PTHR35333:SF4">
    <property type="entry name" value="SLR0121 PROTEIN"/>
    <property type="match status" value="1"/>
</dbReference>
<dbReference type="SUPFAM" id="SSF56601">
    <property type="entry name" value="beta-lactamase/transpeptidase-like"/>
    <property type="match status" value="1"/>
</dbReference>
<reference evidence="3 4" key="1">
    <citation type="journal article" date="2020" name="Sci. Rep.">
        <title>A novel cyanobacterial geosmin producer, revising GeoA distribution and dispersion patterns in Bacteria.</title>
        <authorList>
            <person name="Churro C."/>
            <person name="Semedo-Aguiar A.P."/>
            <person name="Silva A.D."/>
            <person name="Pereira-Leal J.B."/>
            <person name="Leite R.B."/>
        </authorList>
    </citation>
    <scope>NUCLEOTIDE SEQUENCE [LARGE SCALE GENOMIC DNA]</scope>
    <source>
        <strain evidence="3 4">IPMA8</strain>
    </source>
</reference>
<comment type="caution">
    <text evidence="3">The sequence shown here is derived from an EMBL/GenBank/DDBJ whole genome shotgun (WGS) entry which is preliminary data.</text>
</comment>
<name>A0ABX2CTG8_9CYAN</name>
<dbReference type="InterPro" id="IPR045155">
    <property type="entry name" value="Beta-lactam_cat"/>
</dbReference>
<sequence>MAERFPKGSILSVISSISSPNSGSKQPKSGKASQSGNSGRRRPPQPQNGNSEIRERSPEPSTLPPQPSRGSRIRANSPAPSEELTAQDFLSDPRSAINPRKPRTSKIPPSKTRQSGKKGLAAVDMFDFPEPNRETVSSIASNPNSQIPTANPPATRGSRPSSPPVRIPDTVMPPNAKKAPVSKPRPQASQRPGKRSAPQSVPPLVYATRLLILGVGIAVICGTLLSVVNAVSRSSVAAEEQTTPGQKNPDAGDSASAAPVTGEVLQLNQELGALKTQVQVLATENPTLTAGVFLVDLDTGSYLNFNGDTAFASASTIKVPILVAFFQAVDEGKVKLDQVLTLKPENIVGGSGEMQDDTPGKKYSALEVAQKMIVVSDNTATNMMIELLGGADVLNQHFASWGLRATVLRNDLPDLEGTNTTSPQDLINIIAQIDRGNLVSVKSRDRILQIMRQTQNASLLPKGLGEGSIIAHKTGNIETMLADAGMVDLPNGKRYLVAVMVKHSPETEKPAQTLIRDISRMSYRYLNGEETPADSQVKIKN</sequence>
<dbReference type="GO" id="GO:0008800">
    <property type="term" value="F:beta-lactamase activity"/>
    <property type="evidence" value="ECO:0007669"/>
    <property type="project" value="UniProtKB-EC"/>
</dbReference>
<feature type="compositionally biased region" description="Polar residues" evidence="1">
    <location>
        <begin position="25"/>
        <end position="38"/>
    </location>
</feature>